<protein>
    <recommendedName>
        <fullName evidence="2">Exocyst complex component EXOC2/Sec5 N-terminal domain-containing protein</fullName>
    </recommendedName>
</protein>
<evidence type="ECO:0000313" key="4">
    <source>
        <dbReference type="Proteomes" id="UP000001072"/>
    </source>
</evidence>
<organism evidence="4">
    <name type="scientific">Melampsora larici-populina (strain 98AG31 / pathotype 3-4-7)</name>
    <name type="common">Poplar leaf rust fungus</name>
    <dbReference type="NCBI Taxonomy" id="747676"/>
    <lineage>
        <taxon>Eukaryota</taxon>
        <taxon>Fungi</taxon>
        <taxon>Dikarya</taxon>
        <taxon>Basidiomycota</taxon>
        <taxon>Pucciniomycotina</taxon>
        <taxon>Pucciniomycetes</taxon>
        <taxon>Pucciniales</taxon>
        <taxon>Melampsoraceae</taxon>
        <taxon>Melampsora</taxon>
    </lineage>
</organism>
<gene>
    <name evidence="3" type="ORF">MELLADRAFT_91544</name>
</gene>
<dbReference type="OrthoDB" id="26242at2759"/>
<dbReference type="InterPro" id="IPR039481">
    <property type="entry name" value="EXOC2/Sec5_N_dom"/>
</dbReference>
<accession>F4RZF7</accession>
<dbReference type="EMBL" id="GL883132">
    <property type="protein sequence ID" value="EGG02219.1"/>
    <property type="molecule type" value="Genomic_DNA"/>
</dbReference>
<dbReference type="VEuPathDB" id="FungiDB:MELLADRAFT_91544"/>
<dbReference type="STRING" id="747676.F4RZF7"/>
<evidence type="ECO:0000313" key="3">
    <source>
        <dbReference type="EMBL" id="EGG02219.1"/>
    </source>
</evidence>
<feature type="domain" description="Exocyst complex component EXOC2/Sec5 N-terminal" evidence="2">
    <location>
        <begin position="3"/>
        <end position="75"/>
    </location>
</feature>
<keyword evidence="4" id="KW-1185">Reference proteome</keyword>
<proteinExistence type="predicted"/>
<dbReference type="Pfam" id="PF15469">
    <property type="entry name" value="Sec5"/>
    <property type="match status" value="1"/>
</dbReference>
<dbReference type="RefSeq" id="XP_007414476.1">
    <property type="nucleotide sequence ID" value="XM_007414414.1"/>
</dbReference>
<dbReference type="Proteomes" id="UP000001072">
    <property type="component" value="Unassembled WGS sequence"/>
</dbReference>
<dbReference type="GeneID" id="18935939"/>
<evidence type="ECO:0000259" key="2">
    <source>
        <dbReference type="Pfam" id="PF15469"/>
    </source>
</evidence>
<dbReference type="InParanoid" id="F4RZF7"/>
<sequence length="88" mass="9382">MTMDTATLMDVIGQLDALLLGDYIKKKSVILADIINTGVNQVDWFLAPKPTEVHAFVYDALLSLVLVHVQVSAISGPPNPSSSGDPGF</sequence>
<evidence type="ECO:0000256" key="1">
    <source>
        <dbReference type="ARBA" id="ARBA00022448"/>
    </source>
</evidence>
<keyword evidence="1" id="KW-0813">Transport</keyword>
<dbReference type="HOGENOM" id="CLU_2469562_0_0_1"/>
<dbReference type="KEGG" id="mlr:MELLADRAFT_91544"/>
<dbReference type="AlphaFoldDB" id="F4RZF7"/>
<name>F4RZF7_MELLP</name>
<reference evidence="4" key="1">
    <citation type="journal article" date="2011" name="Proc. Natl. Acad. Sci. U.S.A.">
        <title>Obligate biotrophy features unraveled by the genomic analysis of rust fungi.</title>
        <authorList>
            <person name="Duplessis S."/>
            <person name="Cuomo C.A."/>
            <person name="Lin Y.-C."/>
            <person name="Aerts A."/>
            <person name="Tisserant E."/>
            <person name="Veneault-Fourrey C."/>
            <person name="Joly D.L."/>
            <person name="Hacquard S."/>
            <person name="Amselem J."/>
            <person name="Cantarel B.L."/>
            <person name="Chiu R."/>
            <person name="Coutinho P.M."/>
            <person name="Feau N."/>
            <person name="Field M."/>
            <person name="Frey P."/>
            <person name="Gelhaye E."/>
            <person name="Goldberg J."/>
            <person name="Grabherr M.G."/>
            <person name="Kodira C.D."/>
            <person name="Kohler A."/>
            <person name="Kuees U."/>
            <person name="Lindquist E.A."/>
            <person name="Lucas S.M."/>
            <person name="Mago R."/>
            <person name="Mauceli E."/>
            <person name="Morin E."/>
            <person name="Murat C."/>
            <person name="Pangilinan J.L."/>
            <person name="Park R."/>
            <person name="Pearson M."/>
            <person name="Quesneville H."/>
            <person name="Rouhier N."/>
            <person name="Sakthikumar S."/>
            <person name="Salamov A.A."/>
            <person name="Schmutz J."/>
            <person name="Selles B."/>
            <person name="Shapiro H."/>
            <person name="Tanguay P."/>
            <person name="Tuskan G.A."/>
            <person name="Henrissat B."/>
            <person name="Van de Peer Y."/>
            <person name="Rouze P."/>
            <person name="Ellis J.G."/>
            <person name="Dodds P.N."/>
            <person name="Schein J.E."/>
            <person name="Zhong S."/>
            <person name="Hamelin R.C."/>
            <person name="Grigoriev I.V."/>
            <person name="Szabo L.J."/>
            <person name="Martin F."/>
        </authorList>
    </citation>
    <scope>NUCLEOTIDE SEQUENCE [LARGE SCALE GENOMIC DNA]</scope>
    <source>
        <strain evidence="4">98AG31 / pathotype 3-4-7</strain>
    </source>
</reference>